<comment type="caution">
    <text evidence="10">The sequence shown here is derived from an EMBL/GenBank/DDBJ whole genome shotgun (WGS) entry which is preliminary data.</text>
</comment>
<dbReference type="InterPro" id="IPR006274">
    <property type="entry name" value="CarbamoylP_synth_ssu"/>
</dbReference>
<gene>
    <name evidence="8 10" type="primary">carA</name>
    <name evidence="10" type="ORF">NG653_10355</name>
</gene>
<dbReference type="HAMAP" id="MF_01209">
    <property type="entry name" value="CPSase_S_chain"/>
    <property type="match status" value="1"/>
</dbReference>
<dbReference type="NCBIfam" id="TIGR01368">
    <property type="entry name" value="CPSaseIIsmall"/>
    <property type="match status" value="1"/>
</dbReference>
<feature type="active site" evidence="8">
    <location>
        <position position="346"/>
    </location>
</feature>
<dbReference type="InterPro" id="IPR029062">
    <property type="entry name" value="Class_I_gatase-like"/>
</dbReference>
<feature type="binding site" evidence="8">
    <location>
        <position position="302"/>
    </location>
    <ligand>
        <name>L-glutamine</name>
        <dbReference type="ChEBI" id="CHEBI:58359"/>
    </ligand>
</feature>
<dbReference type="Gene3D" id="3.50.30.20">
    <property type="entry name" value="Carbamoyl-phosphate synthase small subunit, N-terminal domain"/>
    <property type="match status" value="1"/>
</dbReference>
<dbReference type="PRINTS" id="PR00097">
    <property type="entry name" value="ANTSNTHASEII"/>
</dbReference>
<accession>A0ABT1B0Z4</accession>
<feature type="binding site" evidence="8">
    <location>
        <position position="230"/>
    </location>
    <ligand>
        <name>L-glutamine</name>
        <dbReference type="ChEBI" id="CHEBI:58359"/>
    </ligand>
</feature>
<dbReference type="Proteomes" id="UP001206312">
    <property type="component" value="Unassembled WGS sequence"/>
</dbReference>
<dbReference type="CDD" id="cd01744">
    <property type="entry name" value="GATase1_CPSase"/>
    <property type="match status" value="1"/>
</dbReference>
<evidence type="ECO:0000259" key="9">
    <source>
        <dbReference type="SMART" id="SM01097"/>
    </source>
</evidence>
<evidence type="ECO:0000256" key="5">
    <source>
        <dbReference type="ARBA" id="ARBA00022840"/>
    </source>
</evidence>
<keyword evidence="8" id="KW-0665">Pyrimidine biosynthesis</keyword>
<feature type="binding site" evidence="8">
    <location>
        <position position="262"/>
    </location>
    <ligand>
        <name>L-glutamine</name>
        <dbReference type="ChEBI" id="CHEBI:58359"/>
    </ligand>
</feature>
<comment type="catalytic activity">
    <reaction evidence="8">
        <text>L-glutamine + H2O = L-glutamate + NH4(+)</text>
        <dbReference type="Rhea" id="RHEA:15889"/>
        <dbReference type="ChEBI" id="CHEBI:15377"/>
        <dbReference type="ChEBI" id="CHEBI:28938"/>
        <dbReference type="ChEBI" id="CHEBI:29985"/>
        <dbReference type="ChEBI" id="CHEBI:58359"/>
    </reaction>
</comment>
<protein>
    <recommendedName>
        <fullName evidence="8">Carbamoyl phosphate synthase small chain</fullName>
        <ecNumber evidence="8">6.3.5.5</ecNumber>
    </recommendedName>
    <alternativeName>
        <fullName evidence="8">Carbamoyl phosphate synthetase glutamine chain</fullName>
    </alternativeName>
</protein>
<evidence type="ECO:0000256" key="6">
    <source>
        <dbReference type="ARBA" id="ARBA00022962"/>
    </source>
</evidence>
<dbReference type="PANTHER" id="PTHR43418:SF7">
    <property type="entry name" value="CARBAMOYL-PHOSPHATE SYNTHASE SMALL CHAIN"/>
    <property type="match status" value="1"/>
</dbReference>
<dbReference type="EC" id="6.3.5.5" evidence="8"/>
<evidence type="ECO:0000256" key="3">
    <source>
        <dbReference type="ARBA" id="ARBA00022598"/>
    </source>
</evidence>
<evidence type="ECO:0000256" key="8">
    <source>
        <dbReference type="HAMAP-Rule" id="MF_01209"/>
    </source>
</evidence>
<feature type="domain" description="Carbamoyl-phosphate synthase small subunit N-terminal" evidence="9">
    <location>
        <begin position="7"/>
        <end position="138"/>
    </location>
</feature>
<dbReference type="PRINTS" id="PR00096">
    <property type="entry name" value="GATASE"/>
</dbReference>
<comment type="catalytic activity">
    <reaction evidence="7 8">
        <text>hydrogencarbonate + L-glutamine + 2 ATP + H2O = carbamoyl phosphate + L-glutamate + 2 ADP + phosphate + 2 H(+)</text>
        <dbReference type="Rhea" id="RHEA:18633"/>
        <dbReference type="ChEBI" id="CHEBI:15377"/>
        <dbReference type="ChEBI" id="CHEBI:15378"/>
        <dbReference type="ChEBI" id="CHEBI:17544"/>
        <dbReference type="ChEBI" id="CHEBI:29985"/>
        <dbReference type="ChEBI" id="CHEBI:30616"/>
        <dbReference type="ChEBI" id="CHEBI:43474"/>
        <dbReference type="ChEBI" id="CHEBI:58228"/>
        <dbReference type="ChEBI" id="CHEBI:58359"/>
        <dbReference type="ChEBI" id="CHEBI:456216"/>
        <dbReference type="EC" id="6.3.5.5"/>
    </reaction>
</comment>
<feature type="binding site" evidence="8">
    <location>
        <position position="52"/>
    </location>
    <ligand>
        <name>L-glutamine</name>
        <dbReference type="ChEBI" id="CHEBI:58359"/>
    </ligand>
</feature>
<evidence type="ECO:0000256" key="2">
    <source>
        <dbReference type="ARBA" id="ARBA00007800"/>
    </source>
</evidence>
<comment type="pathway">
    <text evidence="8">Pyrimidine metabolism; UMP biosynthesis via de novo pathway; (S)-dihydroorotate from bicarbonate: step 1/3.</text>
</comment>
<dbReference type="InterPro" id="IPR035686">
    <property type="entry name" value="CPSase_GATase1"/>
</dbReference>
<keyword evidence="4 8" id="KW-0547">Nucleotide-binding</keyword>
<dbReference type="SUPFAM" id="SSF52021">
    <property type="entry name" value="Carbamoyl phosphate synthetase, small subunit N-terminal domain"/>
    <property type="match status" value="1"/>
</dbReference>
<dbReference type="InterPro" id="IPR017926">
    <property type="entry name" value="GATASE"/>
</dbReference>
<dbReference type="PROSITE" id="PS51273">
    <property type="entry name" value="GATASE_TYPE_1"/>
    <property type="match status" value="1"/>
</dbReference>
<comment type="function">
    <text evidence="8">Small subunit of the glutamine-dependent carbamoyl phosphate synthetase (CPSase). CPSase catalyzes the formation of carbamoyl phosphate from the ammonia moiety of glutamine, carbonate, and phosphate donated by ATP, constituting the first step of 2 biosynthetic pathways, one leading to arginine and/or urea and the other to pyrimidine nucleotides. The small subunit (glutamine amidotransferase) binds and cleaves glutamine to supply the large subunit with the substrate ammonia.</text>
</comment>
<feature type="active site" evidence="8">
    <location>
        <position position="344"/>
    </location>
</feature>
<evidence type="ECO:0000256" key="1">
    <source>
        <dbReference type="ARBA" id="ARBA00005077"/>
    </source>
</evidence>
<dbReference type="InterPro" id="IPR036480">
    <property type="entry name" value="CarbP_synth_ssu_N_sf"/>
</dbReference>
<keyword evidence="11" id="KW-1185">Reference proteome</keyword>
<comment type="similarity">
    <text evidence="2 8">Belongs to the CarA family.</text>
</comment>
<dbReference type="GO" id="GO:0004088">
    <property type="term" value="F:carbamoyl-phosphate synthase (glutamine-hydrolyzing) activity"/>
    <property type="evidence" value="ECO:0007669"/>
    <property type="project" value="UniProtKB-EC"/>
</dbReference>
<comment type="pathway">
    <text evidence="1 8">Amino-acid biosynthesis; L-arginine biosynthesis; carbamoyl phosphate from bicarbonate: step 1/1.</text>
</comment>
<evidence type="ECO:0000313" key="11">
    <source>
        <dbReference type="Proteomes" id="UP001206312"/>
    </source>
</evidence>
<name>A0ABT1B0Z4_9FLAO</name>
<dbReference type="Pfam" id="PF00988">
    <property type="entry name" value="CPSase_sm_chain"/>
    <property type="match status" value="1"/>
</dbReference>
<sequence>MKYQAKRKALILLADGTIFYGKSVGNKEGTAFGEVCFNTGMTGYQEIFTDPSYYGQLMVTTNAHIGNYGTREDESESDGVKIAGLICKNFSYTYSRPDADASLQEFLEAHNLFAISDVDTRALVSYIRDNGAMNAVISTRVDEIDALKEALRQVPGMEGLELASSVSTREPYFVGDPDAPIRIAALDIGIKQNILRNLAKRGGYVQVFPHDTPFETMEAWQPDGYFISNGPGDPEPLKGPVAAAQKIIESGKPLFGICLGHQVIALANGVSTYKMHHGHRGINHPVMNLLTGKGEITSQNHGFAINREETEAHPELEITHVHLNDQTVAGIRMKNKRVFSVQYHPEASPGPHDAEYLFDQFFEQIRQAVSAGAVS</sequence>
<evidence type="ECO:0000313" key="10">
    <source>
        <dbReference type="EMBL" id="MCO5725258.1"/>
    </source>
</evidence>
<keyword evidence="5 8" id="KW-0067">ATP-binding</keyword>
<feature type="active site" description="Nucleophile" evidence="8">
    <location>
        <position position="258"/>
    </location>
</feature>
<feature type="binding site" evidence="8">
    <location>
        <position position="303"/>
    </location>
    <ligand>
        <name>L-glutamine</name>
        <dbReference type="ChEBI" id="CHEBI:58359"/>
    </ligand>
</feature>
<feature type="region of interest" description="CPSase" evidence="8">
    <location>
        <begin position="1"/>
        <end position="181"/>
    </location>
</feature>
<evidence type="ECO:0000256" key="7">
    <source>
        <dbReference type="ARBA" id="ARBA00048816"/>
    </source>
</evidence>
<dbReference type="InterPro" id="IPR002474">
    <property type="entry name" value="CarbamoylP_synth_ssu_N"/>
</dbReference>
<dbReference type="NCBIfam" id="NF009475">
    <property type="entry name" value="PRK12838.1"/>
    <property type="match status" value="1"/>
</dbReference>
<reference evidence="10 11" key="1">
    <citation type="submission" date="2022-06" db="EMBL/GenBank/DDBJ databases">
        <authorList>
            <person name="Xuan X."/>
        </authorList>
    </citation>
    <scope>NUCLEOTIDE SEQUENCE [LARGE SCALE GENOMIC DNA]</scope>
    <source>
        <strain evidence="10 11">2V75</strain>
    </source>
</reference>
<dbReference type="SUPFAM" id="SSF52317">
    <property type="entry name" value="Class I glutamine amidotransferase-like"/>
    <property type="match status" value="1"/>
</dbReference>
<feature type="binding site" evidence="8">
    <location>
        <position position="259"/>
    </location>
    <ligand>
        <name>L-glutamine</name>
        <dbReference type="ChEBI" id="CHEBI:58359"/>
    </ligand>
</feature>
<keyword evidence="8" id="KW-0028">Amino-acid biosynthesis</keyword>
<keyword evidence="3 8" id="KW-0436">Ligase</keyword>
<dbReference type="EMBL" id="JAMXIB010000007">
    <property type="protein sequence ID" value="MCO5725258.1"/>
    <property type="molecule type" value="Genomic_DNA"/>
</dbReference>
<dbReference type="PRINTS" id="PR00099">
    <property type="entry name" value="CPSGATASE"/>
</dbReference>
<comment type="subunit">
    <text evidence="8">Composed of two chains; the small (or glutamine) chain promotes the hydrolysis of glutamine to ammonia, which is used by the large (or ammonia) chain to synthesize carbamoyl phosphate. Tetramer of heterodimers (alpha,beta)4.</text>
</comment>
<dbReference type="Gene3D" id="3.40.50.880">
    <property type="match status" value="1"/>
</dbReference>
<feature type="binding site" evidence="8">
    <location>
        <position position="232"/>
    </location>
    <ligand>
        <name>L-glutamine</name>
        <dbReference type="ChEBI" id="CHEBI:58359"/>
    </ligand>
</feature>
<dbReference type="Pfam" id="PF00117">
    <property type="entry name" value="GATase"/>
    <property type="match status" value="1"/>
</dbReference>
<organism evidence="10 11">
    <name type="scientific">Robiginitalea marina</name>
    <dbReference type="NCBI Taxonomy" id="2954105"/>
    <lineage>
        <taxon>Bacteria</taxon>
        <taxon>Pseudomonadati</taxon>
        <taxon>Bacteroidota</taxon>
        <taxon>Flavobacteriia</taxon>
        <taxon>Flavobacteriales</taxon>
        <taxon>Flavobacteriaceae</taxon>
        <taxon>Robiginitalea</taxon>
    </lineage>
</organism>
<feature type="binding site" evidence="8">
    <location>
        <position position="300"/>
    </location>
    <ligand>
        <name>L-glutamine</name>
        <dbReference type="ChEBI" id="CHEBI:58359"/>
    </ligand>
</feature>
<dbReference type="PANTHER" id="PTHR43418">
    <property type="entry name" value="MULTIFUNCTIONAL TRYPTOPHAN BIOSYNTHESIS PROTEIN-RELATED"/>
    <property type="match status" value="1"/>
</dbReference>
<keyword evidence="8" id="KW-0055">Arginine biosynthesis</keyword>
<proteinExistence type="inferred from homology"/>
<keyword evidence="6 8" id="KW-0315">Glutamine amidotransferase</keyword>
<dbReference type="SMART" id="SM01097">
    <property type="entry name" value="CPSase_sm_chain"/>
    <property type="match status" value="1"/>
</dbReference>
<dbReference type="RefSeq" id="WP_252741631.1">
    <property type="nucleotide sequence ID" value="NZ_JAMXIB010000007.1"/>
</dbReference>
<evidence type="ECO:0000256" key="4">
    <source>
        <dbReference type="ARBA" id="ARBA00022741"/>
    </source>
</evidence>
<dbReference type="InterPro" id="IPR050472">
    <property type="entry name" value="Anth_synth/Amidotransfase"/>
</dbReference>